<dbReference type="EMBL" id="OM869634">
    <property type="protein sequence ID" value="UPW41596.1"/>
    <property type="molecule type" value="Genomic_DNA"/>
</dbReference>
<organism evidence="2">
    <name type="scientific">Peromfec virus RodF8_46</name>
    <dbReference type="NCBI Taxonomy" id="2929377"/>
    <lineage>
        <taxon>Viruses</taxon>
        <taxon>Monodnaviria</taxon>
        <taxon>Sangervirae</taxon>
        <taxon>Phixviricota</taxon>
        <taxon>Malgrandaviricetes</taxon>
        <taxon>Petitvirales</taxon>
        <taxon>Microviridae</taxon>
    </lineage>
</organism>
<name>A0A976N207_9VIRU</name>
<feature type="region of interest" description="Disordered" evidence="1">
    <location>
        <begin position="150"/>
        <end position="191"/>
    </location>
</feature>
<evidence type="ECO:0000256" key="1">
    <source>
        <dbReference type="SAM" id="MobiDB-lite"/>
    </source>
</evidence>
<evidence type="ECO:0008006" key="3">
    <source>
        <dbReference type="Google" id="ProtNLM"/>
    </source>
</evidence>
<feature type="compositionally biased region" description="Polar residues" evidence="1">
    <location>
        <begin position="177"/>
        <end position="191"/>
    </location>
</feature>
<proteinExistence type="predicted"/>
<evidence type="ECO:0000313" key="2">
    <source>
        <dbReference type="EMBL" id="UPW41596.1"/>
    </source>
</evidence>
<sequence>MFQSLDVLPQMRVDSESYYTSFSKDPKGRSLSDRFFDNPLITDVSQSKQCDLKYIFSQNPDINGMSLIVDDASREEELSSISVEDFLEPKDHYDIFDAAEFIDNAKRQFRKLPGALRSFYGDNPINLCRALDSDYSGTVSKMQEFFSPLLPSENSAATPPVGSPASPAENSSDDKSSSGAKTSKETSSSAG</sequence>
<protein>
    <recommendedName>
        <fullName evidence="3">Internal scaffolding protein</fullName>
    </recommendedName>
</protein>
<accession>A0A976N207</accession>
<reference evidence="2" key="1">
    <citation type="submission" date="2022-02" db="EMBL/GenBank/DDBJ databases">
        <title>Towards deciphering the DNA virus diversity associated with rodent species in the families Cricetidae and Heteromyidae.</title>
        <authorList>
            <person name="Lund M."/>
            <person name="Larsen B.B."/>
            <person name="Gryseels S."/>
            <person name="Kraberger S."/>
            <person name="Rowsey D.M."/>
            <person name="Steger L."/>
            <person name="Yule K.M."/>
            <person name="Upham N.S."/>
            <person name="Worobey M."/>
            <person name="Van Doorslaer K."/>
            <person name="Varsani A."/>
        </authorList>
    </citation>
    <scope>NUCLEOTIDE SEQUENCE</scope>
    <source>
        <strain evidence="2">NeonRodF8_46</strain>
    </source>
</reference>